<sequence length="623" mass="68165">MTDPTVTRSEVAPPLSGRAVLRDVRDIFGVLRGAGKRRFWIALLFLVFGGLTEGLSILMLLPVLQVILKGEDGATGLELGEHSIGSVPLPDVTIGLAVLLTVFVLIVVLQVAFNRIKVTYLNDILFDFTNGVRLSLFSALARARWDKITRLSLSEVNHALTSEVERISTCGFLLLSISQGLVMLIIYGIMSLWISPVMTLMMIAFGGLGIVVMRPYRRHAVQYGEYLQKARQGQFATVSDFVAGLKMARATNSEGRFFDKFRHILDVTKRETTGFVRHNATGAGLFHIMITVGAAIFIYVAVKVLTMGFASLVVLLLVAMRIAPRFMALQMQAQQLLPDMAAWRQVRRLEADLNAARDDSAETSTPVPPLTRNIGFHAVSYRHHGVDAPALDDVTLDIKAGQVTAIIGASGSGKSTLADLVTGLIRPQSGELRFDGRTLTPSELRGWRDQIAYVAQENVLLNMSVRDTLRSMVPGGQVDDDALWLALEQAAADEFVRAMPEGLDTVTGDRGVQISGGQRQRLALAQAFVRQPNFLVLDEATSALDWRAQEHIAATVRDMAQRNMTVLTIAHRPSMVAFADFIYALDHGRVVESGSPGDLAARAGGTYSLMLRNERMHGDTAQE</sequence>
<protein>
    <recommendedName>
        <fullName evidence="11">ABC transporter ATP-binding protein</fullName>
    </recommendedName>
</protein>
<dbReference type="Gene3D" id="3.40.50.300">
    <property type="entry name" value="P-loop containing nucleotide triphosphate hydrolases"/>
    <property type="match status" value="1"/>
</dbReference>
<comment type="caution">
    <text evidence="10">The sequence shown here is derived from an EMBL/GenBank/DDBJ whole genome shotgun (WGS) entry which is preliminary data.</text>
</comment>
<dbReference type="GO" id="GO:0034040">
    <property type="term" value="F:ATPase-coupled lipid transmembrane transporter activity"/>
    <property type="evidence" value="ECO:0007669"/>
    <property type="project" value="TreeGrafter"/>
</dbReference>
<feature type="domain" description="ABC transmembrane type-1" evidence="9">
    <location>
        <begin position="40"/>
        <end position="336"/>
    </location>
</feature>
<dbReference type="InterPro" id="IPR039421">
    <property type="entry name" value="Type_1_exporter"/>
</dbReference>
<dbReference type="Pfam" id="PF00664">
    <property type="entry name" value="ABC_membrane"/>
    <property type="match status" value="1"/>
</dbReference>
<evidence type="ECO:0000259" key="9">
    <source>
        <dbReference type="PROSITE" id="PS50929"/>
    </source>
</evidence>
<dbReference type="PROSITE" id="PS50893">
    <property type="entry name" value="ABC_TRANSPORTER_2"/>
    <property type="match status" value="1"/>
</dbReference>
<feature type="domain" description="ABC transporter" evidence="8">
    <location>
        <begin position="374"/>
        <end position="612"/>
    </location>
</feature>
<dbReference type="InterPro" id="IPR003439">
    <property type="entry name" value="ABC_transporter-like_ATP-bd"/>
</dbReference>
<name>A0A0F9SA04_9ZZZZ</name>
<keyword evidence="5 7" id="KW-1133">Transmembrane helix</keyword>
<dbReference type="PROSITE" id="PS00211">
    <property type="entry name" value="ABC_TRANSPORTER_1"/>
    <property type="match status" value="1"/>
</dbReference>
<proteinExistence type="predicted"/>
<dbReference type="SUPFAM" id="SSF90123">
    <property type="entry name" value="ABC transporter transmembrane region"/>
    <property type="match status" value="1"/>
</dbReference>
<keyword evidence="6 7" id="KW-0472">Membrane</keyword>
<dbReference type="Gene3D" id="1.20.1560.10">
    <property type="entry name" value="ABC transporter type 1, transmembrane domain"/>
    <property type="match status" value="1"/>
</dbReference>
<comment type="subcellular location">
    <subcellularLocation>
        <location evidence="1">Membrane</location>
        <topology evidence="1">Multi-pass membrane protein</topology>
    </subcellularLocation>
</comment>
<keyword evidence="4" id="KW-0067">ATP-binding</keyword>
<dbReference type="GO" id="GO:0005524">
    <property type="term" value="F:ATP binding"/>
    <property type="evidence" value="ECO:0007669"/>
    <property type="project" value="UniProtKB-KW"/>
</dbReference>
<feature type="transmembrane region" description="Helical" evidence="7">
    <location>
        <begin position="193"/>
        <end position="213"/>
    </location>
</feature>
<dbReference type="InterPro" id="IPR027417">
    <property type="entry name" value="P-loop_NTPase"/>
</dbReference>
<evidence type="ECO:0000256" key="3">
    <source>
        <dbReference type="ARBA" id="ARBA00022741"/>
    </source>
</evidence>
<dbReference type="EMBL" id="LAZR01000577">
    <property type="protein sequence ID" value="KKN63844.1"/>
    <property type="molecule type" value="Genomic_DNA"/>
</dbReference>
<evidence type="ECO:0000256" key="5">
    <source>
        <dbReference type="ARBA" id="ARBA00022989"/>
    </source>
</evidence>
<evidence type="ECO:0000256" key="4">
    <source>
        <dbReference type="ARBA" id="ARBA00022840"/>
    </source>
</evidence>
<accession>A0A0F9SA04</accession>
<evidence type="ECO:0000256" key="6">
    <source>
        <dbReference type="ARBA" id="ARBA00023136"/>
    </source>
</evidence>
<dbReference type="GO" id="GO:0016887">
    <property type="term" value="F:ATP hydrolysis activity"/>
    <property type="evidence" value="ECO:0007669"/>
    <property type="project" value="InterPro"/>
</dbReference>
<gene>
    <name evidence="10" type="ORF">LCGC14_0497740</name>
</gene>
<dbReference type="PANTHER" id="PTHR24221">
    <property type="entry name" value="ATP-BINDING CASSETTE SUB-FAMILY B"/>
    <property type="match status" value="1"/>
</dbReference>
<evidence type="ECO:0000256" key="7">
    <source>
        <dbReference type="SAM" id="Phobius"/>
    </source>
</evidence>
<feature type="transmembrane region" description="Helical" evidence="7">
    <location>
        <begin position="92"/>
        <end position="113"/>
    </location>
</feature>
<dbReference type="GO" id="GO:0016020">
    <property type="term" value="C:membrane"/>
    <property type="evidence" value="ECO:0007669"/>
    <property type="project" value="UniProtKB-SubCell"/>
</dbReference>
<evidence type="ECO:0000256" key="1">
    <source>
        <dbReference type="ARBA" id="ARBA00004141"/>
    </source>
</evidence>
<dbReference type="GO" id="GO:0140359">
    <property type="term" value="F:ABC-type transporter activity"/>
    <property type="evidence" value="ECO:0007669"/>
    <property type="project" value="InterPro"/>
</dbReference>
<feature type="transmembrane region" description="Helical" evidence="7">
    <location>
        <begin position="167"/>
        <end position="187"/>
    </location>
</feature>
<dbReference type="InterPro" id="IPR017871">
    <property type="entry name" value="ABC_transporter-like_CS"/>
</dbReference>
<feature type="transmembrane region" description="Helical" evidence="7">
    <location>
        <begin position="305"/>
        <end position="323"/>
    </location>
</feature>
<keyword evidence="3" id="KW-0547">Nucleotide-binding</keyword>
<dbReference type="InterPro" id="IPR003593">
    <property type="entry name" value="AAA+_ATPase"/>
</dbReference>
<feature type="transmembrane region" description="Helical" evidence="7">
    <location>
        <begin position="39"/>
        <end position="61"/>
    </location>
</feature>
<evidence type="ECO:0000259" key="8">
    <source>
        <dbReference type="PROSITE" id="PS50893"/>
    </source>
</evidence>
<dbReference type="PANTHER" id="PTHR24221:SF654">
    <property type="entry name" value="ATP-BINDING CASSETTE SUB-FAMILY B MEMBER 6"/>
    <property type="match status" value="1"/>
</dbReference>
<keyword evidence="2 7" id="KW-0812">Transmembrane</keyword>
<reference evidence="10" key="1">
    <citation type="journal article" date="2015" name="Nature">
        <title>Complex archaea that bridge the gap between prokaryotes and eukaryotes.</title>
        <authorList>
            <person name="Spang A."/>
            <person name="Saw J.H."/>
            <person name="Jorgensen S.L."/>
            <person name="Zaremba-Niedzwiedzka K."/>
            <person name="Martijn J."/>
            <person name="Lind A.E."/>
            <person name="van Eijk R."/>
            <person name="Schleper C."/>
            <person name="Guy L."/>
            <person name="Ettema T.J."/>
        </authorList>
    </citation>
    <scope>NUCLEOTIDE SEQUENCE</scope>
</reference>
<dbReference type="PROSITE" id="PS50929">
    <property type="entry name" value="ABC_TM1F"/>
    <property type="match status" value="1"/>
</dbReference>
<dbReference type="SUPFAM" id="SSF52540">
    <property type="entry name" value="P-loop containing nucleoside triphosphate hydrolases"/>
    <property type="match status" value="1"/>
</dbReference>
<evidence type="ECO:0000313" key="10">
    <source>
        <dbReference type="EMBL" id="KKN63844.1"/>
    </source>
</evidence>
<dbReference type="Pfam" id="PF00005">
    <property type="entry name" value="ABC_tran"/>
    <property type="match status" value="1"/>
</dbReference>
<dbReference type="SMART" id="SM00382">
    <property type="entry name" value="AAA"/>
    <property type="match status" value="1"/>
</dbReference>
<evidence type="ECO:0008006" key="11">
    <source>
        <dbReference type="Google" id="ProtNLM"/>
    </source>
</evidence>
<dbReference type="InterPro" id="IPR036640">
    <property type="entry name" value="ABC1_TM_sf"/>
</dbReference>
<dbReference type="InterPro" id="IPR011527">
    <property type="entry name" value="ABC1_TM_dom"/>
</dbReference>
<dbReference type="AlphaFoldDB" id="A0A0F9SA04"/>
<organism evidence="10">
    <name type="scientific">marine sediment metagenome</name>
    <dbReference type="NCBI Taxonomy" id="412755"/>
    <lineage>
        <taxon>unclassified sequences</taxon>
        <taxon>metagenomes</taxon>
        <taxon>ecological metagenomes</taxon>
    </lineage>
</organism>
<evidence type="ECO:0000256" key="2">
    <source>
        <dbReference type="ARBA" id="ARBA00022692"/>
    </source>
</evidence>